<evidence type="ECO:0000313" key="3">
    <source>
        <dbReference type="EMBL" id="KAF2136179.1"/>
    </source>
</evidence>
<dbReference type="GeneID" id="54300161"/>
<dbReference type="InterPro" id="IPR011009">
    <property type="entry name" value="Kinase-like_dom_sf"/>
</dbReference>
<dbReference type="OrthoDB" id="5986190at2759"/>
<sequence length="610" mass="70996">MANKRQCTVESILRGKIEEAKKGVKEFPEKRFVILEDLQRIWQTGHRDEFYTDKGKDWYRPFLEDCITSKLLRIMSILIMLRFNRWDKFGEIFLGPDIYREHADEELPENRRYRPKRCDDHLPFKREDLVDEGFLGMEDGEPFFMLQGNFCPLVIEERHEPYDLTPDGEHFGYRLPFLHRPPKEFASGASAKVFKEIIPPNHIRYFANLRPSTNFQNKAVACKRVLKEERFDKELNNLKELRRCLSQHSRIMVNIATIIEPGSKEPILHILYDLAAYDLNTFLTVELKERSISPLRRHDSAPPGRNGSDHYTAEDLIWESHNLADALDFLHYRLLYDEEVMCAHNDLKPNNILVFFPDSNDRDQRYPVGLWKIADFGISRLKDRKEGKYLDARHRRERSGSFSRTTSKREPGTYTAPEVKGEGLDQPDARYGDIWSFGCILSEILAFAVGGPVHGPKLVNELGRELLEKYEHQRFYDDKNKVKSELMPWLRSLPQKAPRREARDTKWVNQCADLIYNILNAEEPKKRPKAKEICDQLREIKKDMTKRTMKQPQKQTLIPLDGQIGMEEPDGDTLGMGSGDTEDGNPTIEFSYADSSCVESPANDDGIPRE</sequence>
<dbReference type="InterPro" id="IPR008271">
    <property type="entry name" value="Ser/Thr_kinase_AS"/>
</dbReference>
<dbReference type="SMART" id="SM00220">
    <property type="entry name" value="S_TKc"/>
    <property type="match status" value="1"/>
</dbReference>
<feature type="region of interest" description="Disordered" evidence="1">
    <location>
        <begin position="562"/>
        <end position="610"/>
    </location>
</feature>
<organism evidence="3 4">
    <name type="scientific">Aplosporella prunicola CBS 121167</name>
    <dbReference type="NCBI Taxonomy" id="1176127"/>
    <lineage>
        <taxon>Eukaryota</taxon>
        <taxon>Fungi</taxon>
        <taxon>Dikarya</taxon>
        <taxon>Ascomycota</taxon>
        <taxon>Pezizomycotina</taxon>
        <taxon>Dothideomycetes</taxon>
        <taxon>Dothideomycetes incertae sedis</taxon>
        <taxon>Botryosphaeriales</taxon>
        <taxon>Aplosporellaceae</taxon>
        <taxon>Aplosporella</taxon>
    </lineage>
</organism>
<dbReference type="GO" id="GO:0004674">
    <property type="term" value="F:protein serine/threonine kinase activity"/>
    <property type="evidence" value="ECO:0007669"/>
    <property type="project" value="TreeGrafter"/>
</dbReference>
<dbReference type="PROSITE" id="PS50011">
    <property type="entry name" value="PROTEIN_KINASE_DOM"/>
    <property type="match status" value="1"/>
</dbReference>
<dbReference type="GO" id="GO:0005524">
    <property type="term" value="F:ATP binding"/>
    <property type="evidence" value="ECO:0007669"/>
    <property type="project" value="InterPro"/>
</dbReference>
<dbReference type="EMBL" id="ML995531">
    <property type="protein sequence ID" value="KAF2136179.1"/>
    <property type="molecule type" value="Genomic_DNA"/>
</dbReference>
<dbReference type="Pfam" id="PF00069">
    <property type="entry name" value="Pkinase"/>
    <property type="match status" value="1"/>
</dbReference>
<dbReference type="InterPro" id="IPR000719">
    <property type="entry name" value="Prot_kinase_dom"/>
</dbReference>
<proteinExistence type="predicted"/>
<evidence type="ECO:0000313" key="4">
    <source>
        <dbReference type="Proteomes" id="UP000799438"/>
    </source>
</evidence>
<gene>
    <name evidence="3" type="ORF">K452DRAFT_302983</name>
</gene>
<keyword evidence="4" id="KW-1185">Reference proteome</keyword>
<evidence type="ECO:0000259" key="2">
    <source>
        <dbReference type="PROSITE" id="PS50011"/>
    </source>
</evidence>
<accession>A0A6A6AW66</accession>
<dbReference type="PANTHER" id="PTHR24359:SF1">
    <property type="entry name" value="INHIBITOR OF NUCLEAR FACTOR KAPPA-B KINASE EPSILON SUBUNIT HOMOLOG 1-RELATED"/>
    <property type="match status" value="1"/>
</dbReference>
<dbReference type="PANTHER" id="PTHR24359">
    <property type="entry name" value="SERINE/THREONINE-PROTEIN KINASE SBK1"/>
    <property type="match status" value="1"/>
</dbReference>
<feature type="region of interest" description="Disordered" evidence="1">
    <location>
        <begin position="389"/>
        <end position="424"/>
    </location>
</feature>
<name>A0A6A6AW66_9PEZI</name>
<dbReference type="SUPFAM" id="SSF56112">
    <property type="entry name" value="Protein kinase-like (PK-like)"/>
    <property type="match status" value="1"/>
</dbReference>
<reference evidence="3" key="1">
    <citation type="journal article" date="2020" name="Stud. Mycol.">
        <title>101 Dothideomycetes genomes: a test case for predicting lifestyles and emergence of pathogens.</title>
        <authorList>
            <person name="Haridas S."/>
            <person name="Albert R."/>
            <person name="Binder M."/>
            <person name="Bloem J."/>
            <person name="Labutti K."/>
            <person name="Salamov A."/>
            <person name="Andreopoulos B."/>
            <person name="Baker S."/>
            <person name="Barry K."/>
            <person name="Bills G."/>
            <person name="Bluhm B."/>
            <person name="Cannon C."/>
            <person name="Castanera R."/>
            <person name="Culley D."/>
            <person name="Daum C."/>
            <person name="Ezra D."/>
            <person name="Gonzalez J."/>
            <person name="Henrissat B."/>
            <person name="Kuo A."/>
            <person name="Liang C."/>
            <person name="Lipzen A."/>
            <person name="Lutzoni F."/>
            <person name="Magnuson J."/>
            <person name="Mondo S."/>
            <person name="Nolan M."/>
            <person name="Ohm R."/>
            <person name="Pangilinan J."/>
            <person name="Park H.-J."/>
            <person name="Ramirez L."/>
            <person name="Alfaro M."/>
            <person name="Sun H."/>
            <person name="Tritt A."/>
            <person name="Yoshinaga Y."/>
            <person name="Zwiers L.-H."/>
            <person name="Turgeon B."/>
            <person name="Goodwin S."/>
            <person name="Spatafora J."/>
            <person name="Crous P."/>
            <person name="Grigoriev I."/>
        </authorList>
    </citation>
    <scope>NUCLEOTIDE SEQUENCE</scope>
    <source>
        <strain evidence="3">CBS 121167</strain>
    </source>
</reference>
<dbReference type="PROSITE" id="PS00108">
    <property type="entry name" value="PROTEIN_KINASE_ST"/>
    <property type="match status" value="1"/>
</dbReference>
<protein>
    <recommendedName>
        <fullName evidence="2">Protein kinase domain-containing protein</fullName>
    </recommendedName>
</protein>
<evidence type="ECO:0000256" key="1">
    <source>
        <dbReference type="SAM" id="MobiDB-lite"/>
    </source>
</evidence>
<dbReference type="Gene3D" id="1.10.510.10">
    <property type="entry name" value="Transferase(Phosphotransferase) domain 1"/>
    <property type="match status" value="1"/>
</dbReference>
<dbReference type="AlphaFoldDB" id="A0A6A6AW66"/>
<dbReference type="Proteomes" id="UP000799438">
    <property type="component" value="Unassembled WGS sequence"/>
</dbReference>
<feature type="domain" description="Protein kinase" evidence="2">
    <location>
        <begin position="179"/>
        <end position="540"/>
    </location>
</feature>
<dbReference type="RefSeq" id="XP_033391897.1">
    <property type="nucleotide sequence ID" value="XM_033542664.1"/>
</dbReference>